<comment type="function">
    <text evidence="14">Catalyzes the transfer of a farnesyl moiety from farnesyl diphosphate to a cysteine at the fourth position from the C-terminus of several proteins. The beta subunit is responsible for peptide-binding.</text>
</comment>
<evidence type="ECO:0000256" key="14">
    <source>
        <dbReference type="RuleBase" id="RU365056"/>
    </source>
</evidence>
<dbReference type="FunFam" id="1.50.10.20:FF:000007">
    <property type="entry name" value="Protein farnesyltransferase subunit beta"/>
    <property type="match status" value="1"/>
</dbReference>
<sequence>MRLANGHTLSLFFYHVRRYTIMSSIEFDDLEEKESIRSYSDILKEKQNVEFETATSIEQAKVEKNVLELYRIQREPILNKYRHIHFLKNSLSHLSKDYECLDSSRPWLCYWILHSLHILGATLDDEDYAKVVIFLAKCQDPEGGFGGGPGQYPHLASTYAAVNALCIIGTKEAYSVINRHGLRKFLKILRNSDGSFCMHVDGEIDIRGVYCALVVAKLTNIYTPDIFKDTEKWIGKCQTWEGGFSGCPGLEAHGGYAYCGLASLILLGKTDAFNLSSFMRWIVNRQMRLEGGFQGRTNKLVDGCYSFWQGGAFPLINTLLAKEKNIILDHWLFDQAALQEYLLLCCQHPYGGLRDKPEKDRDKYHTCYGLSGLSVAQNSPERVIIGSHQINAVKMIHPVYNLVYSTAIDSVKYFASLSIPEC</sequence>
<dbReference type="GO" id="GO:0006629">
    <property type="term" value="P:lipid metabolic process"/>
    <property type="evidence" value="ECO:0007669"/>
    <property type="project" value="UniProtKB-KW"/>
</dbReference>
<keyword evidence="4" id="KW-0597">Phosphoprotein</keyword>
<comment type="cofactor">
    <cofactor evidence="14">
        <name>Zn(2+)</name>
        <dbReference type="ChEBI" id="CHEBI:29105"/>
    </cofactor>
    <text evidence="14">Binds 1 zinc ion per subunit.</text>
</comment>
<evidence type="ECO:0000256" key="6">
    <source>
        <dbReference type="ARBA" id="ARBA00022679"/>
    </source>
</evidence>
<comment type="subunit">
    <text evidence="14">Heterodimer of an alpha and a beta subunit.</text>
</comment>
<keyword evidence="9 14" id="KW-0862">Zinc</keyword>
<keyword evidence="8" id="KW-0677">Repeat</keyword>
<evidence type="ECO:0000256" key="8">
    <source>
        <dbReference type="ARBA" id="ARBA00022737"/>
    </source>
</evidence>
<dbReference type="InterPro" id="IPR026872">
    <property type="entry name" value="FTB"/>
</dbReference>
<dbReference type="FunCoup" id="A0A7M7QHA4">
    <property type="interactions" value="721"/>
</dbReference>
<keyword evidence="10" id="KW-0443">Lipid metabolism</keyword>
<dbReference type="Gene3D" id="1.50.10.20">
    <property type="match status" value="1"/>
</dbReference>
<evidence type="ECO:0000256" key="7">
    <source>
        <dbReference type="ARBA" id="ARBA00022723"/>
    </source>
</evidence>
<name>A0A7M7QHA4_NASVI</name>
<dbReference type="PANTHER" id="PTHR11774:SF6">
    <property type="entry name" value="PROTEIN FARNESYLTRANSFERASE SUBUNIT BETA"/>
    <property type="match status" value="1"/>
</dbReference>
<evidence type="ECO:0000313" key="16">
    <source>
        <dbReference type="EnsemblMetazoa" id="XP_031787564"/>
    </source>
</evidence>
<evidence type="ECO:0000256" key="10">
    <source>
        <dbReference type="ARBA" id="ARBA00023098"/>
    </source>
</evidence>
<dbReference type="Pfam" id="PF00432">
    <property type="entry name" value="Prenyltrans"/>
    <property type="match status" value="1"/>
</dbReference>
<dbReference type="RefSeq" id="XP_031787564.1">
    <property type="nucleotide sequence ID" value="XM_031931704.1"/>
</dbReference>
<dbReference type="GO" id="GO:0097354">
    <property type="term" value="P:prenylation"/>
    <property type="evidence" value="ECO:0007669"/>
    <property type="project" value="UniProtKB-UniRule"/>
</dbReference>
<comment type="catalytic activity">
    <reaction evidence="11">
        <text>L-cysteinyl-[protein] + (2E,6E)-farnesyl diphosphate = S-(2E,6E)-farnesyl-L-cysteinyl-[protein] + diphosphate</text>
        <dbReference type="Rhea" id="RHEA:13345"/>
        <dbReference type="Rhea" id="RHEA-COMP:10131"/>
        <dbReference type="Rhea" id="RHEA-COMP:11535"/>
        <dbReference type="ChEBI" id="CHEBI:29950"/>
        <dbReference type="ChEBI" id="CHEBI:33019"/>
        <dbReference type="ChEBI" id="CHEBI:86019"/>
        <dbReference type="ChEBI" id="CHEBI:175763"/>
        <dbReference type="EC" id="2.5.1.58"/>
    </reaction>
</comment>
<keyword evidence="6 14" id="KW-0808">Transferase</keyword>
<dbReference type="InterPro" id="IPR045089">
    <property type="entry name" value="PGGT1B-like"/>
</dbReference>
<comment type="similarity">
    <text evidence="1 14">Belongs to the protein prenyltransferase subunit beta family.</text>
</comment>
<dbReference type="PANTHER" id="PTHR11774">
    <property type="entry name" value="GERANYLGERANYL TRANSFERASE TYPE BETA SUBUNIT"/>
    <property type="match status" value="1"/>
</dbReference>
<evidence type="ECO:0000256" key="2">
    <source>
        <dbReference type="ARBA" id="ARBA00012702"/>
    </source>
</evidence>
<evidence type="ECO:0000256" key="9">
    <source>
        <dbReference type="ARBA" id="ARBA00022833"/>
    </source>
</evidence>
<evidence type="ECO:0000313" key="17">
    <source>
        <dbReference type="Proteomes" id="UP000002358"/>
    </source>
</evidence>
<accession>A0A7M7QHA4</accession>
<proteinExistence type="inferred from homology"/>
<keyword evidence="7 14" id="KW-0479">Metal-binding</keyword>
<organism evidence="16 17">
    <name type="scientific">Nasonia vitripennis</name>
    <name type="common">Parasitic wasp</name>
    <dbReference type="NCBI Taxonomy" id="7425"/>
    <lineage>
        <taxon>Eukaryota</taxon>
        <taxon>Metazoa</taxon>
        <taxon>Ecdysozoa</taxon>
        <taxon>Arthropoda</taxon>
        <taxon>Hexapoda</taxon>
        <taxon>Insecta</taxon>
        <taxon>Pterygota</taxon>
        <taxon>Neoptera</taxon>
        <taxon>Endopterygota</taxon>
        <taxon>Hymenoptera</taxon>
        <taxon>Apocrita</taxon>
        <taxon>Proctotrupomorpha</taxon>
        <taxon>Chalcidoidea</taxon>
        <taxon>Pteromalidae</taxon>
        <taxon>Pteromalinae</taxon>
        <taxon>Nasonia</taxon>
    </lineage>
</organism>
<dbReference type="EnsemblMetazoa" id="XM_031931704">
    <property type="protein sequence ID" value="XP_031787564"/>
    <property type="gene ID" value="LOC116417632"/>
</dbReference>
<comment type="function">
    <text evidence="12">Essential subunit of the farnesyltransferase complex. Catalyzes the transfer of a farnesyl moiety from farnesyl diphosphate to a cysteine at the fourth position from the C-terminus of several proteins having the C-terminal sequence Cys-aliphatic-aliphatic-X.</text>
</comment>
<dbReference type="GO" id="GO:0008270">
    <property type="term" value="F:zinc ion binding"/>
    <property type="evidence" value="ECO:0007669"/>
    <property type="project" value="UniProtKB-UniRule"/>
</dbReference>
<dbReference type="GO" id="GO:0004660">
    <property type="term" value="F:protein farnesyltransferase activity"/>
    <property type="evidence" value="ECO:0007669"/>
    <property type="project" value="UniProtKB-UniRule"/>
</dbReference>
<dbReference type="EC" id="2.5.1.58" evidence="2 14"/>
<evidence type="ECO:0000259" key="15">
    <source>
        <dbReference type="Pfam" id="PF00432"/>
    </source>
</evidence>
<dbReference type="OrthoDB" id="10261146at2759"/>
<dbReference type="SMR" id="A0A7M7QHA4"/>
<evidence type="ECO:0000256" key="1">
    <source>
        <dbReference type="ARBA" id="ARBA00010497"/>
    </source>
</evidence>
<evidence type="ECO:0000256" key="11">
    <source>
        <dbReference type="ARBA" id="ARBA00050225"/>
    </source>
</evidence>
<evidence type="ECO:0000256" key="5">
    <source>
        <dbReference type="ARBA" id="ARBA00022602"/>
    </source>
</evidence>
<protein>
    <recommendedName>
        <fullName evidence="3 14">Protein farnesyltransferase subunit beta</fullName>
        <shortName evidence="14">FTase-beta</shortName>
        <ecNumber evidence="2 14">2.5.1.58</ecNumber>
    </recommendedName>
</protein>
<reference evidence="16" key="1">
    <citation type="submission" date="2021-01" db="UniProtKB">
        <authorList>
            <consortium name="EnsemblMetazoa"/>
        </authorList>
    </citation>
    <scope>IDENTIFICATION</scope>
</reference>
<evidence type="ECO:0000256" key="12">
    <source>
        <dbReference type="ARBA" id="ARBA00055850"/>
    </source>
</evidence>
<dbReference type="InParanoid" id="A0A7M7QHA4"/>
<dbReference type="GO" id="GO:0005965">
    <property type="term" value="C:protein farnesyltransferase complex"/>
    <property type="evidence" value="ECO:0007669"/>
    <property type="project" value="UniProtKB-UniRule"/>
</dbReference>
<dbReference type="SUPFAM" id="SSF48239">
    <property type="entry name" value="Terpenoid cyclases/Protein prenyltransferases"/>
    <property type="match status" value="1"/>
</dbReference>
<evidence type="ECO:0000256" key="13">
    <source>
        <dbReference type="ARBA" id="ARBA00064192"/>
    </source>
</evidence>
<dbReference type="CDD" id="cd02893">
    <property type="entry name" value="FTase"/>
    <property type="match status" value="1"/>
</dbReference>
<keyword evidence="5 14" id="KW-0637">Prenyltransferase</keyword>
<dbReference type="CTD" id="2342"/>
<comment type="subunit">
    <text evidence="13">Heterodimer of FNTA and FNTB.</text>
</comment>
<dbReference type="InterPro" id="IPR001330">
    <property type="entry name" value="Prenyltrans"/>
</dbReference>
<keyword evidence="17" id="KW-1185">Reference proteome</keyword>
<feature type="domain" description="Prenyltransferase alpha-alpha toroid" evidence="15">
    <location>
        <begin position="78"/>
        <end position="402"/>
    </location>
</feature>
<evidence type="ECO:0000256" key="3">
    <source>
        <dbReference type="ARBA" id="ARBA00015798"/>
    </source>
</evidence>
<dbReference type="AlphaFoldDB" id="A0A7M7QHA4"/>
<evidence type="ECO:0000256" key="4">
    <source>
        <dbReference type="ARBA" id="ARBA00022553"/>
    </source>
</evidence>
<dbReference type="InterPro" id="IPR008930">
    <property type="entry name" value="Terpenoid_cyclase/PrenylTrfase"/>
</dbReference>
<dbReference type="GeneID" id="116417632"/>
<dbReference type="Proteomes" id="UP000002358">
    <property type="component" value="Chromosome 5"/>
</dbReference>